<keyword evidence="6" id="KW-1185">Reference proteome</keyword>
<evidence type="ECO:0000256" key="4">
    <source>
        <dbReference type="ARBA" id="ARBA00022729"/>
    </source>
</evidence>
<evidence type="ECO:0000313" key="5">
    <source>
        <dbReference type="EMBL" id="MFC4728122.1"/>
    </source>
</evidence>
<dbReference type="EMBL" id="JBHSGG010000023">
    <property type="protein sequence ID" value="MFC4728122.1"/>
    <property type="molecule type" value="Genomic_DNA"/>
</dbReference>
<gene>
    <name evidence="5" type="ORF">ACFO3Q_08075</name>
</gene>
<keyword evidence="4" id="KW-0732">Signal</keyword>
<evidence type="ECO:0000256" key="3">
    <source>
        <dbReference type="ARBA" id="ARBA00022448"/>
    </source>
</evidence>
<reference evidence="6" key="1">
    <citation type="journal article" date="2019" name="Int. J. Syst. Evol. Microbiol.">
        <title>The Global Catalogue of Microorganisms (GCM) 10K type strain sequencing project: providing services to taxonomists for standard genome sequencing and annotation.</title>
        <authorList>
            <consortium name="The Broad Institute Genomics Platform"/>
            <consortium name="The Broad Institute Genome Sequencing Center for Infectious Disease"/>
            <person name="Wu L."/>
            <person name="Ma J."/>
        </authorList>
    </citation>
    <scope>NUCLEOTIDE SEQUENCE [LARGE SCALE GENOMIC DNA]</scope>
    <source>
        <strain evidence="6">CGMCC 1.13574</strain>
    </source>
</reference>
<comment type="subcellular location">
    <subcellularLocation>
        <location evidence="1">Periplasm</location>
    </subcellularLocation>
</comment>
<evidence type="ECO:0000256" key="2">
    <source>
        <dbReference type="ARBA" id="ARBA00008520"/>
    </source>
</evidence>
<protein>
    <submittedName>
        <fullName evidence="5">Sugar ABC transporter substrate-binding protein</fullName>
    </submittedName>
</protein>
<dbReference type="Gene3D" id="3.40.190.10">
    <property type="entry name" value="Periplasmic binding protein-like II"/>
    <property type="match status" value="2"/>
</dbReference>
<sequence>MAALAYPGCARDRDEVVLRFWVMGREGEVVAQLIPEFEARNPGIRVRLQLLPWTSAHEKLLTAFAADALPDIVPLGNTWIPEFAAIGALEPLDARIAASPAVDRGDYFEGIWDTNVVDGRTLGVSWYVDTRLIYYRKDLLARAGYDAPPTTWAGWRESMRAVRRVVDPDAYAILFPLNEYEPLVALGLQSGEPMLRDGGRYGNFRGPGFREAFAFYLGAFEEGLAPRMSNTQISNVWNEFGRGYFAYYVSGPWNIAEFRRRMPEALQEQWGTAPLPGRDGPGASVAGGSSLVIFRSSRHKDAAWKLVEFLSEPAMQERFHALTGNLPPRRSTWAAPALQADPHAAAFREQLERTRPTPKVAEWERIVIEMQRMAERVVRGQQTADEGLEALDARVDAILAKRRWVLDREAGRPDPTETAP</sequence>
<dbReference type="PANTHER" id="PTHR43649:SF34">
    <property type="entry name" value="ABC TRANSPORTER PERIPLASMIC-BINDING PROTEIN YCJN-RELATED"/>
    <property type="match status" value="1"/>
</dbReference>
<dbReference type="PANTHER" id="PTHR43649">
    <property type="entry name" value="ARABINOSE-BINDING PROTEIN-RELATED"/>
    <property type="match status" value="1"/>
</dbReference>
<dbReference type="CDD" id="cd14747">
    <property type="entry name" value="PBP2_MalE"/>
    <property type="match status" value="1"/>
</dbReference>
<dbReference type="RefSeq" id="WP_377004146.1">
    <property type="nucleotide sequence ID" value="NZ_JBHSGG010000023.1"/>
</dbReference>
<comment type="caution">
    <text evidence="5">The sequence shown here is derived from an EMBL/GenBank/DDBJ whole genome shotgun (WGS) entry which is preliminary data.</text>
</comment>
<evidence type="ECO:0000256" key="1">
    <source>
        <dbReference type="ARBA" id="ARBA00004418"/>
    </source>
</evidence>
<keyword evidence="3" id="KW-0813">Transport</keyword>
<dbReference type="InterPro" id="IPR050490">
    <property type="entry name" value="Bact_solute-bd_prot1"/>
</dbReference>
<dbReference type="SUPFAM" id="SSF53850">
    <property type="entry name" value="Periplasmic binding protein-like II"/>
    <property type="match status" value="1"/>
</dbReference>
<proteinExistence type="inferred from homology"/>
<dbReference type="Proteomes" id="UP001595892">
    <property type="component" value="Unassembled WGS sequence"/>
</dbReference>
<accession>A0ABV9NIC8</accession>
<dbReference type="Pfam" id="PF01547">
    <property type="entry name" value="SBP_bac_1"/>
    <property type="match status" value="1"/>
</dbReference>
<comment type="similarity">
    <text evidence="2">Belongs to the bacterial solute-binding protein 1 family.</text>
</comment>
<evidence type="ECO:0000313" key="6">
    <source>
        <dbReference type="Proteomes" id="UP001595892"/>
    </source>
</evidence>
<name>A0ABV9NIC8_9GAMM</name>
<dbReference type="InterPro" id="IPR006059">
    <property type="entry name" value="SBP"/>
</dbReference>
<organism evidence="5 6">
    <name type="scientific">Coralloluteibacterium thermophilum</name>
    <dbReference type="NCBI Taxonomy" id="2707049"/>
    <lineage>
        <taxon>Bacteria</taxon>
        <taxon>Pseudomonadati</taxon>
        <taxon>Pseudomonadota</taxon>
        <taxon>Gammaproteobacteria</taxon>
        <taxon>Lysobacterales</taxon>
        <taxon>Lysobacteraceae</taxon>
        <taxon>Coralloluteibacterium</taxon>
    </lineage>
</organism>